<dbReference type="RefSeq" id="WP_163975778.1">
    <property type="nucleotide sequence ID" value="NZ_JABFOR010000003.1"/>
</dbReference>
<evidence type="ECO:0000256" key="1">
    <source>
        <dbReference type="SAM" id="MobiDB-lite"/>
    </source>
</evidence>
<name>A0AAP7DGQ8_PAEAL</name>
<dbReference type="Proteomes" id="UP000552038">
    <property type="component" value="Unassembled WGS sequence"/>
</dbReference>
<protein>
    <submittedName>
        <fullName evidence="2">Uncharacterized protein</fullName>
    </submittedName>
</protein>
<dbReference type="EMBL" id="JABFOR010000003">
    <property type="protein sequence ID" value="NOJ69683.1"/>
    <property type="molecule type" value="Genomic_DNA"/>
</dbReference>
<gene>
    <name evidence="2" type="ORF">HMI46_03840</name>
</gene>
<reference evidence="2 3" key="1">
    <citation type="submission" date="2020-05" db="EMBL/GenBank/DDBJ databases">
        <title>Whole genome sequencing and identification of novel metabolites from Paenibacillus alvei strain JR949.</title>
        <authorList>
            <person name="Rajendhran J."/>
            <person name="Sree Pranav P."/>
            <person name="Mahalakshmi B."/>
            <person name="Karthikeyan R."/>
        </authorList>
    </citation>
    <scope>NUCLEOTIDE SEQUENCE [LARGE SCALE GENOMIC DNA]</scope>
    <source>
        <strain evidence="2 3">JR949</strain>
    </source>
</reference>
<dbReference type="AlphaFoldDB" id="A0AAP7DGQ8"/>
<feature type="region of interest" description="Disordered" evidence="1">
    <location>
        <begin position="100"/>
        <end position="122"/>
    </location>
</feature>
<accession>A0AAP7DGQ8</accession>
<proteinExistence type="predicted"/>
<evidence type="ECO:0000313" key="3">
    <source>
        <dbReference type="Proteomes" id="UP000552038"/>
    </source>
</evidence>
<evidence type="ECO:0000313" key="2">
    <source>
        <dbReference type="EMBL" id="NOJ69683.1"/>
    </source>
</evidence>
<sequence length="122" mass="13572">MFSTCSRVKQLHCWYGYQLAKTEITTSNLGLSGLEYADAFLDGQNADSKSAGTHGSDVSRINDSAEIVLGTGKLVSFMAYMAEPMQLAYRHSVLHKMRTLSRRQRSARKHREWGNQGLAGSE</sequence>
<comment type="caution">
    <text evidence="2">The sequence shown here is derived from an EMBL/GenBank/DDBJ whole genome shotgun (WGS) entry which is preliminary data.</text>
</comment>
<feature type="compositionally biased region" description="Basic residues" evidence="1">
    <location>
        <begin position="100"/>
        <end position="111"/>
    </location>
</feature>
<organism evidence="2 3">
    <name type="scientific">Paenibacillus alvei</name>
    <name type="common">Bacillus alvei</name>
    <dbReference type="NCBI Taxonomy" id="44250"/>
    <lineage>
        <taxon>Bacteria</taxon>
        <taxon>Bacillati</taxon>
        <taxon>Bacillota</taxon>
        <taxon>Bacilli</taxon>
        <taxon>Bacillales</taxon>
        <taxon>Paenibacillaceae</taxon>
        <taxon>Paenibacillus</taxon>
    </lineage>
</organism>